<sequence length="79" mass="9326">MPLENIFYIAKCIIPCGGAEISTKKFSRGWKREEWSSALIYSDFRLDKIHYGYATKEEGRRKKVYICGYRTPTQNERPE</sequence>
<evidence type="ECO:0000313" key="2">
    <source>
        <dbReference type="Proteomes" id="UP000729701"/>
    </source>
</evidence>
<reference evidence="1" key="1">
    <citation type="submission" date="2021-05" db="EMBL/GenBank/DDBJ databases">
        <authorList>
            <person name="Pietrasiak N."/>
            <person name="Ward R."/>
            <person name="Stajich J.E."/>
            <person name="Kurbessoian T."/>
        </authorList>
    </citation>
    <scope>NUCLEOTIDE SEQUENCE</scope>
    <source>
        <strain evidence="1">GSE-NOS-MK-12-04C</strain>
    </source>
</reference>
<dbReference type="Proteomes" id="UP000729701">
    <property type="component" value="Unassembled WGS sequence"/>
</dbReference>
<evidence type="ECO:0000313" key="1">
    <source>
        <dbReference type="EMBL" id="MBW4665940.1"/>
    </source>
</evidence>
<gene>
    <name evidence="1" type="ORF">KME60_00495</name>
</gene>
<comment type="caution">
    <text evidence="1">The sequence shown here is derived from an EMBL/GenBank/DDBJ whole genome shotgun (WGS) entry which is preliminary data.</text>
</comment>
<proteinExistence type="predicted"/>
<dbReference type="EMBL" id="JAHHGZ010000001">
    <property type="protein sequence ID" value="MBW4665940.1"/>
    <property type="molecule type" value="Genomic_DNA"/>
</dbReference>
<accession>A0A951USL1</accession>
<organism evidence="1 2">
    <name type="scientific">Cyanomargarita calcarea GSE-NOS-MK-12-04C</name>
    <dbReference type="NCBI Taxonomy" id="2839659"/>
    <lineage>
        <taxon>Bacteria</taxon>
        <taxon>Bacillati</taxon>
        <taxon>Cyanobacteriota</taxon>
        <taxon>Cyanophyceae</taxon>
        <taxon>Nostocales</taxon>
        <taxon>Cyanomargaritaceae</taxon>
        <taxon>Cyanomargarita</taxon>
    </lineage>
</organism>
<dbReference type="AlphaFoldDB" id="A0A951USL1"/>
<reference evidence="1" key="2">
    <citation type="journal article" date="2022" name="Microbiol. Resour. Announc.">
        <title>Metagenome Sequencing to Explore Phylogenomics of Terrestrial Cyanobacteria.</title>
        <authorList>
            <person name="Ward R.D."/>
            <person name="Stajich J.E."/>
            <person name="Johansen J.R."/>
            <person name="Huntemann M."/>
            <person name="Clum A."/>
            <person name="Foster B."/>
            <person name="Foster B."/>
            <person name="Roux S."/>
            <person name="Palaniappan K."/>
            <person name="Varghese N."/>
            <person name="Mukherjee S."/>
            <person name="Reddy T.B.K."/>
            <person name="Daum C."/>
            <person name="Copeland A."/>
            <person name="Chen I.A."/>
            <person name="Ivanova N.N."/>
            <person name="Kyrpides N.C."/>
            <person name="Shapiro N."/>
            <person name="Eloe-Fadrosh E.A."/>
            <person name="Pietrasiak N."/>
        </authorList>
    </citation>
    <scope>NUCLEOTIDE SEQUENCE</scope>
    <source>
        <strain evidence="1">GSE-NOS-MK-12-04C</strain>
    </source>
</reference>
<name>A0A951USL1_9CYAN</name>
<protein>
    <submittedName>
        <fullName evidence="1">Uncharacterized protein</fullName>
    </submittedName>
</protein>